<evidence type="ECO:0000256" key="5">
    <source>
        <dbReference type="ARBA" id="ARBA00022989"/>
    </source>
</evidence>
<dbReference type="GO" id="GO:0055085">
    <property type="term" value="P:transmembrane transport"/>
    <property type="evidence" value="ECO:0007669"/>
    <property type="project" value="InterPro"/>
</dbReference>
<dbReference type="Pfam" id="PF12911">
    <property type="entry name" value="OppC_N"/>
    <property type="match status" value="1"/>
</dbReference>
<dbReference type="RefSeq" id="WP_073104097.1">
    <property type="nucleotide sequence ID" value="NZ_FQXE01000007.1"/>
</dbReference>
<dbReference type="InterPro" id="IPR035906">
    <property type="entry name" value="MetI-like_sf"/>
</dbReference>
<evidence type="ECO:0000313" key="9">
    <source>
        <dbReference type="EMBL" id="SHI03950.1"/>
    </source>
</evidence>
<evidence type="ECO:0000256" key="6">
    <source>
        <dbReference type="ARBA" id="ARBA00023136"/>
    </source>
</evidence>
<feature type="transmembrane region" description="Helical" evidence="7">
    <location>
        <begin position="118"/>
        <end position="147"/>
    </location>
</feature>
<evidence type="ECO:0000259" key="8">
    <source>
        <dbReference type="PROSITE" id="PS50928"/>
    </source>
</evidence>
<feature type="transmembrane region" description="Helical" evidence="7">
    <location>
        <begin position="12"/>
        <end position="33"/>
    </location>
</feature>
<comment type="similarity">
    <text evidence="7">Belongs to the binding-protein-dependent transport system permease family.</text>
</comment>
<accession>A0A1M5XVX5</accession>
<organism evidence="9 10">
    <name type="scientific">Pollutimonas bauzanensis</name>
    <dbReference type="NCBI Taxonomy" id="658167"/>
    <lineage>
        <taxon>Bacteria</taxon>
        <taxon>Pseudomonadati</taxon>
        <taxon>Pseudomonadota</taxon>
        <taxon>Betaproteobacteria</taxon>
        <taxon>Burkholderiales</taxon>
        <taxon>Alcaligenaceae</taxon>
        <taxon>Pollutimonas</taxon>
    </lineage>
</organism>
<dbReference type="PANTHER" id="PTHR43386">
    <property type="entry name" value="OLIGOPEPTIDE TRANSPORT SYSTEM PERMEASE PROTEIN APPC"/>
    <property type="match status" value="1"/>
</dbReference>
<dbReference type="CDD" id="cd06261">
    <property type="entry name" value="TM_PBP2"/>
    <property type="match status" value="1"/>
</dbReference>
<dbReference type="GO" id="GO:0005886">
    <property type="term" value="C:plasma membrane"/>
    <property type="evidence" value="ECO:0007669"/>
    <property type="project" value="UniProtKB-SubCell"/>
</dbReference>
<evidence type="ECO:0000256" key="4">
    <source>
        <dbReference type="ARBA" id="ARBA00022692"/>
    </source>
</evidence>
<evidence type="ECO:0000256" key="3">
    <source>
        <dbReference type="ARBA" id="ARBA00022475"/>
    </source>
</evidence>
<dbReference type="AlphaFoldDB" id="A0A1M5XVX5"/>
<keyword evidence="5 7" id="KW-1133">Transmembrane helix</keyword>
<comment type="subcellular location">
    <subcellularLocation>
        <location evidence="1 7">Cell membrane</location>
        <topology evidence="1 7">Multi-pass membrane protein</topology>
    </subcellularLocation>
</comment>
<dbReference type="InterPro" id="IPR050366">
    <property type="entry name" value="BP-dependent_transpt_permease"/>
</dbReference>
<dbReference type="Pfam" id="PF00528">
    <property type="entry name" value="BPD_transp_1"/>
    <property type="match status" value="1"/>
</dbReference>
<dbReference type="OrthoDB" id="9783218at2"/>
<feature type="transmembrane region" description="Helical" evidence="7">
    <location>
        <begin position="193"/>
        <end position="218"/>
    </location>
</feature>
<evidence type="ECO:0000256" key="2">
    <source>
        <dbReference type="ARBA" id="ARBA00022448"/>
    </source>
</evidence>
<keyword evidence="10" id="KW-1185">Reference proteome</keyword>
<keyword evidence="6 7" id="KW-0472">Membrane</keyword>
<dbReference type="Gene3D" id="1.10.3720.10">
    <property type="entry name" value="MetI-like"/>
    <property type="match status" value="1"/>
</dbReference>
<feature type="transmembrane region" description="Helical" evidence="7">
    <location>
        <begin position="239"/>
        <end position="260"/>
    </location>
</feature>
<keyword evidence="3" id="KW-1003">Cell membrane</keyword>
<dbReference type="InterPro" id="IPR025966">
    <property type="entry name" value="OppC_N"/>
</dbReference>
<dbReference type="EMBL" id="FQXE01000007">
    <property type="protein sequence ID" value="SHI03950.1"/>
    <property type="molecule type" value="Genomic_DNA"/>
</dbReference>
<reference evidence="9 10" key="1">
    <citation type="submission" date="2016-11" db="EMBL/GenBank/DDBJ databases">
        <authorList>
            <person name="Jaros S."/>
            <person name="Januszkiewicz K."/>
            <person name="Wedrychowicz H."/>
        </authorList>
    </citation>
    <scope>NUCLEOTIDE SEQUENCE [LARGE SCALE GENOMIC DNA]</scope>
    <source>
        <strain evidence="9 10">CGMCC 1.10190</strain>
    </source>
</reference>
<evidence type="ECO:0000313" key="10">
    <source>
        <dbReference type="Proteomes" id="UP000184226"/>
    </source>
</evidence>
<proteinExistence type="inferred from homology"/>
<protein>
    <submittedName>
        <fullName evidence="9">Peptide/nickel transport system permease protein</fullName>
    </submittedName>
</protein>
<dbReference type="Proteomes" id="UP000184226">
    <property type="component" value="Unassembled WGS sequence"/>
</dbReference>
<gene>
    <name evidence="9" type="ORF">SAMN04488135_107177</name>
</gene>
<evidence type="ECO:0000256" key="1">
    <source>
        <dbReference type="ARBA" id="ARBA00004651"/>
    </source>
</evidence>
<feature type="transmembrane region" description="Helical" evidence="7">
    <location>
        <begin position="76"/>
        <end position="97"/>
    </location>
</feature>
<dbReference type="InterPro" id="IPR000515">
    <property type="entry name" value="MetI-like"/>
</dbReference>
<dbReference type="PROSITE" id="PS50928">
    <property type="entry name" value="ABC_TM1"/>
    <property type="match status" value="1"/>
</dbReference>
<evidence type="ECO:0000256" key="7">
    <source>
        <dbReference type="RuleBase" id="RU363032"/>
    </source>
</evidence>
<keyword evidence="2 7" id="KW-0813">Transport</keyword>
<dbReference type="STRING" id="658167.SAMN04488135_107177"/>
<sequence length="274" mass="29489">MFFKEILHHRAAFVGSCILVIVVLAISLGRWLIPYSSIDMDFANIMAAPSLLHPFGTDSMGRDVLARVLDGARMSLSISSLGVLFAACLGTAVGLFAGRNDGVAAQVMMRISDFLFSFPSFVLAIFLMVVLGFGARNTMVAIALIYLPVFVRLARNLTVVARDDNYVRAARINGQSGASIMFREILPNILPPLLVQLTLGIAFGIVIEAGLSFLGLGVQPPAPSLGSIMADGREYFERAPWVLTLTGLFISFALLGLNLLGDGLRDLTDPRLKA</sequence>
<dbReference type="PANTHER" id="PTHR43386:SF25">
    <property type="entry name" value="PEPTIDE ABC TRANSPORTER PERMEASE PROTEIN"/>
    <property type="match status" value="1"/>
</dbReference>
<dbReference type="SUPFAM" id="SSF161098">
    <property type="entry name" value="MetI-like"/>
    <property type="match status" value="1"/>
</dbReference>
<keyword evidence="4 7" id="KW-0812">Transmembrane</keyword>
<name>A0A1M5XVX5_9BURK</name>
<feature type="domain" description="ABC transmembrane type-1" evidence="8">
    <location>
        <begin position="72"/>
        <end position="261"/>
    </location>
</feature>